<reference evidence="1" key="1">
    <citation type="journal article" name="Environ. Pollut.">
        <title>Investigating the effects of municipal and hospital wastewaters on horizontal gene transfer.</title>
        <authorList>
            <person name="Hutinel M."/>
            <person name="Fick J."/>
            <person name="Larsson D.G.J."/>
            <person name="Flach C.F."/>
        </authorList>
    </citation>
    <scope>NUCLEOTIDE SEQUENCE</scope>
    <source>
        <strain evidence="1">CV601</strain>
    </source>
</reference>
<dbReference type="EMBL" id="MW574938">
    <property type="protein sequence ID" value="QSM61316.1"/>
    <property type="molecule type" value="Genomic_DNA"/>
</dbReference>
<geneLocation type="plasmid" evidence="1">
    <name>pTE_C_3</name>
</geneLocation>
<sequence>MQAVRFHFDRRKHVVSGQHGRCHGNAKGRGGVDQAHVEELAQRLDAGPQRAGGLAQVHLVQVGQAGISRDQRNAVIFPVSEPAPQLVGAGGEHATGRVARIVAVQRPARIALGVQVDHGHAQAALLKVERKVTRCERLALTALLNCRDQCFHAFGSCFFLASSAHFFTMNA</sequence>
<accession>A0A899NCC8</accession>
<dbReference type="AlphaFoldDB" id="A0A899NCC8"/>
<keyword evidence="1" id="KW-0614">Plasmid</keyword>
<organism evidence="1">
    <name type="scientific">Escherichia coli</name>
    <dbReference type="NCBI Taxonomy" id="562"/>
    <lineage>
        <taxon>Bacteria</taxon>
        <taxon>Pseudomonadati</taxon>
        <taxon>Pseudomonadota</taxon>
        <taxon>Gammaproteobacteria</taxon>
        <taxon>Enterobacterales</taxon>
        <taxon>Enterobacteriaceae</taxon>
        <taxon>Escherichia</taxon>
    </lineage>
</organism>
<name>A0A899NCC8_ECOLX</name>
<protein>
    <submittedName>
        <fullName evidence="1">Uncharacterized protein</fullName>
    </submittedName>
</protein>
<gene>
    <name evidence="1" type="ORF">LDMDHDEC_00138</name>
</gene>
<proteinExistence type="predicted"/>
<evidence type="ECO:0000313" key="1">
    <source>
        <dbReference type="EMBL" id="QSM61316.1"/>
    </source>
</evidence>